<dbReference type="KEGG" id="mfc:BRM9_0247"/>
<dbReference type="EMBL" id="CP006933">
    <property type="protein sequence ID" value="AIS31076.1"/>
    <property type="molecule type" value="Genomic_DNA"/>
</dbReference>
<evidence type="ECO:0000313" key="4">
    <source>
        <dbReference type="Proteomes" id="UP000062768"/>
    </source>
</evidence>
<reference evidence="2" key="2">
    <citation type="submission" date="2014-09" db="EMBL/GenBank/DDBJ databases">
        <authorList>
            <person name="Bishop-Lilly K.A."/>
            <person name="Broomall S.M."/>
            <person name="Chain P.S."/>
            <person name="Chertkov O."/>
            <person name="Coyne S.R."/>
            <person name="Daligault H.E."/>
            <person name="Davenport K.W."/>
            <person name="Erkkila T."/>
            <person name="Frey K.G."/>
            <person name="Gibbons H.S."/>
            <person name="Gu W."/>
            <person name="Jaissle J."/>
            <person name="Johnson S.L."/>
            <person name="Koroleva G.I."/>
            <person name="Ladner J.T."/>
            <person name="Lo C.-C."/>
            <person name="Minogue T.D."/>
            <person name="Munk C."/>
            <person name="Palacios G.F."/>
            <person name="Redden C.L."/>
            <person name="Rosenzweig C.N."/>
            <person name="Scholz M.B."/>
            <person name="Teshima H."/>
            <person name="Xu Y."/>
        </authorList>
    </citation>
    <scope>NUCLEOTIDE SEQUENCE</scope>
    <source>
        <strain evidence="2">Mb9</strain>
    </source>
</reference>
<gene>
    <name evidence="1" type="ORF">BRM9_0247</name>
    <name evidence="2" type="ORF">MB9_2149</name>
</gene>
<keyword evidence="4" id="KW-1185">Reference proteome</keyword>
<dbReference type="EMBL" id="LN734822">
    <property type="protein sequence ID" value="CEL25764.1"/>
    <property type="molecule type" value="Genomic_DNA"/>
</dbReference>
<reference evidence="1" key="1">
    <citation type="submission" date="2013-12" db="EMBL/GenBank/DDBJ databases">
        <title>The complete genome sequence of Methanobacterium sp. BRM9.</title>
        <authorList>
            <consortium name="Pastoral Greenhouse Gas Research Consortium"/>
            <person name="Kelly W.J."/>
            <person name="Leahy S.C."/>
            <person name="Perry R."/>
            <person name="Li D."/>
            <person name="Altermann E."/>
            <person name="Lambie S.C."/>
            <person name="Attwood G.T."/>
        </authorList>
    </citation>
    <scope>NUCLEOTIDE SEQUENCE [LARGE SCALE GENOMIC DNA]</scope>
    <source>
        <strain evidence="1">BRM9</strain>
    </source>
</reference>
<dbReference type="Proteomes" id="UP000062768">
    <property type="component" value="Chromosome I"/>
</dbReference>
<proteinExistence type="predicted"/>
<name>A0A089Z8E2_METFO</name>
<accession>A0A089Z8E2</accession>
<dbReference type="PATRIC" id="fig|2162.10.peg.2219"/>
<organism evidence="1 3">
    <name type="scientific">Methanobacterium formicicum</name>
    <dbReference type="NCBI Taxonomy" id="2162"/>
    <lineage>
        <taxon>Archaea</taxon>
        <taxon>Methanobacteriati</taxon>
        <taxon>Methanobacteriota</taxon>
        <taxon>Methanomada group</taxon>
        <taxon>Methanobacteria</taxon>
        <taxon>Methanobacteriales</taxon>
        <taxon>Methanobacteriaceae</taxon>
        <taxon>Methanobacterium</taxon>
    </lineage>
</organism>
<evidence type="ECO:0000313" key="3">
    <source>
        <dbReference type="Proteomes" id="UP000029661"/>
    </source>
</evidence>
<evidence type="ECO:0000313" key="1">
    <source>
        <dbReference type="EMBL" id="AIS31076.1"/>
    </source>
</evidence>
<dbReference type="OrthoDB" id="68095at2157"/>
<dbReference type="AlphaFoldDB" id="A0A089Z8E2"/>
<dbReference type="RefSeq" id="WP_048084484.1">
    <property type="nucleotide sequence ID" value="NZ_CP006933.1"/>
</dbReference>
<dbReference type="Proteomes" id="UP000029661">
    <property type="component" value="Chromosome"/>
</dbReference>
<dbReference type="STRING" id="2162.BRM9_0247"/>
<evidence type="ECO:0000313" key="2">
    <source>
        <dbReference type="EMBL" id="CEL25764.1"/>
    </source>
</evidence>
<dbReference type="GeneID" id="26740382"/>
<protein>
    <submittedName>
        <fullName evidence="1">Uncharacterized protein</fullName>
    </submittedName>
</protein>
<sequence>MKAKKLKMEIKTAKFSFPIPALRFSTLKWISRLILKYGPSKMKEGWWPPSGEHHTGEFLENITPQDVEIIMDQLEQEEPFELVNIDTCDENQEKVVVEIYTV</sequence>